<dbReference type="InterPro" id="IPR058792">
    <property type="entry name" value="Beta-barrel_RND_2"/>
</dbReference>
<proteinExistence type="inferred from homology"/>
<dbReference type="GO" id="GO:0015562">
    <property type="term" value="F:efflux transmembrane transporter activity"/>
    <property type="evidence" value="ECO:0007669"/>
    <property type="project" value="TreeGrafter"/>
</dbReference>
<sequence>MNKVKWSSLGLSLVVVIALIIWMATGEIKVASTQAPAQPDVAQEAPARVQITTVNAQLYEPGLLLQGQLEPWNAVTVSARIAGTVETIKASLGDSVKAGDVLLTLSEDGRGAEVKRWQARAKKLEADLAAARTLRSKNLASQSDILDVESELAGARAELENAQLAVSHLRPVAPFAGVINDKDVEAGSLVQVGSALYELVRTDRLKAKGQVPQQSVAQVAPGQKVQVRPLDGEALNGVVTFVASAANPDTRSFAVEIAVENPERKRIAGGSANLRIALAELRATFISPAYLSLGDDGRPGVKYVDEQNRVVFRTVKLVSVSTEGAWVTGLPDQIRLITRGGGFVSEGEQVDPVDAADERG</sequence>
<comment type="similarity">
    <text evidence="1">Belongs to the membrane fusion protein (MFP) (TC 8.A.1) family.</text>
</comment>
<dbReference type="Pfam" id="PF25973">
    <property type="entry name" value="BSH_CzcB"/>
    <property type="match status" value="1"/>
</dbReference>
<feature type="domain" description="CusB-like beta-barrel" evidence="3">
    <location>
        <begin position="210"/>
        <end position="277"/>
    </location>
</feature>
<feature type="domain" description="CzcB-like barrel-sandwich hybrid" evidence="4">
    <location>
        <begin position="75"/>
        <end position="198"/>
    </location>
</feature>
<dbReference type="Pfam" id="PF25954">
    <property type="entry name" value="Beta-barrel_RND_2"/>
    <property type="match status" value="1"/>
</dbReference>
<dbReference type="Proteomes" id="UP000885748">
    <property type="component" value="Unassembled WGS sequence"/>
</dbReference>
<keyword evidence="2" id="KW-0175">Coiled coil</keyword>
<comment type="caution">
    <text evidence="5">The sequence shown here is derived from an EMBL/GenBank/DDBJ whole genome shotgun (WGS) entry which is preliminary data.</text>
</comment>
<feature type="coiled-coil region" evidence="2">
    <location>
        <begin position="114"/>
        <end position="165"/>
    </location>
</feature>
<name>A0A831R3C7_9GAMM</name>
<accession>A0A831R3C7</accession>
<dbReference type="PANTHER" id="PTHR30469">
    <property type="entry name" value="MULTIDRUG RESISTANCE PROTEIN MDTA"/>
    <property type="match status" value="1"/>
</dbReference>
<evidence type="ECO:0000256" key="2">
    <source>
        <dbReference type="SAM" id="Coils"/>
    </source>
</evidence>
<dbReference type="GO" id="GO:1990281">
    <property type="term" value="C:efflux pump complex"/>
    <property type="evidence" value="ECO:0007669"/>
    <property type="project" value="TreeGrafter"/>
</dbReference>
<protein>
    <submittedName>
        <fullName evidence="5">Efflux RND transporter periplasmic adaptor subunit</fullName>
    </submittedName>
</protein>
<dbReference type="InterPro" id="IPR006143">
    <property type="entry name" value="RND_pump_MFP"/>
</dbReference>
<reference evidence="5" key="1">
    <citation type="journal article" date="2020" name="mSystems">
        <title>Genome- and Community-Level Interaction Insights into Carbon Utilization and Element Cycling Functions of Hydrothermarchaeota in Hydrothermal Sediment.</title>
        <authorList>
            <person name="Zhou Z."/>
            <person name="Liu Y."/>
            <person name="Xu W."/>
            <person name="Pan J."/>
            <person name="Luo Z.H."/>
            <person name="Li M."/>
        </authorList>
    </citation>
    <scope>NUCLEOTIDE SEQUENCE [LARGE SCALE GENOMIC DNA]</scope>
    <source>
        <strain evidence="5">HyVt-357</strain>
    </source>
</reference>
<evidence type="ECO:0000313" key="5">
    <source>
        <dbReference type="EMBL" id="HEA51261.1"/>
    </source>
</evidence>
<dbReference type="RefSeq" id="WP_304098566.1">
    <property type="nucleotide sequence ID" value="NZ_DRGY01000027.1"/>
</dbReference>
<gene>
    <name evidence="5" type="ORF">ENI00_02825</name>
</gene>
<dbReference type="NCBIfam" id="TIGR01730">
    <property type="entry name" value="RND_mfp"/>
    <property type="match status" value="1"/>
</dbReference>
<dbReference type="EMBL" id="DRGY01000027">
    <property type="protein sequence ID" value="HEA51261.1"/>
    <property type="molecule type" value="Genomic_DNA"/>
</dbReference>
<dbReference type="PANTHER" id="PTHR30469:SF29">
    <property type="entry name" value="BLR2860 PROTEIN"/>
    <property type="match status" value="1"/>
</dbReference>
<evidence type="ECO:0000259" key="4">
    <source>
        <dbReference type="Pfam" id="PF25973"/>
    </source>
</evidence>
<dbReference type="SUPFAM" id="SSF111369">
    <property type="entry name" value="HlyD-like secretion proteins"/>
    <property type="match status" value="1"/>
</dbReference>
<evidence type="ECO:0000256" key="1">
    <source>
        <dbReference type="ARBA" id="ARBA00009477"/>
    </source>
</evidence>
<dbReference type="Gene3D" id="2.40.50.100">
    <property type="match status" value="1"/>
</dbReference>
<dbReference type="InterPro" id="IPR058647">
    <property type="entry name" value="BSH_CzcB-like"/>
</dbReference>
<evidence type="ECO:0000259" key="3">
    <source>
        <dbReference type="Pfam" id="PF25954"/>
    </source>
</evidence>
<dbReference type="Gene3D" id="2.40.30.170">
    <property type="match status" value="1"/>
</dbReference>
<organism evidence="5">
    <name type="scientific">Marinobacter antarcticus</name>
    <dbReference type="NCBI Taxonomy" id="564117"/>
    <lineage>
        <taxon>Bacteria</taxon>
        <taxon>Pseudomonadati</taxon>
        <taxon>Pseudomonadota</taxon>
        <taxon>Gammaproteobacteria</taxon>
        <taxon>Pseudomonadales</taxon>
        <taxon>Marinobacteraceae</taxon>
        <taxon>Marinobacter</taxon>
    </lineage>
</organism>
<dbReference type="AlphaFoldDB" id="A0A831R3C7"/>